<evidence type="ECO:0000313" key="3">
    <source>
        <dbReference type="Proteomes" id="UP001497045"/>
    </source>
</evidence>
<evidence type="ECO:0000256" key="1">
    <source>
        <dbReference type="SAM" id="Phobius"/>
    </source>
</evidence>
<keyword evidence="1" id="KW-0472">Membrane</keyword>
<keyword evidence="1" id="KW-1133">Transmembrane helix</keyword>
<gene>
    <name evidence="2" type="ORF">AAEO60_00755</name>
</gene>
<feature type="transmembrane region" description="Helical" evidence="1">
    <location>
        <begin position="59"/>
        <end position="80"/>
    </location>
</feature>
<feature type="transmembrane region" description="Helical" evidence="1">
    <location>
        <begin position="21"/>
        <end position="47"/>
    </location>
</feature>
<accession>A0ABU9I9U9</accession>
<dbReference type="RefSeq" id="WP_341671733.1">
    <property type="nucleotide sequence ID" value="NZ_JBBYHV010000001.1"/>
</dbReference>
<dbReference type="EMBL" id="JBBYHV010000001">
    <property type="protein sequence ID" value="MEL1249193.1"/>
    <property type="molecule type" value="Genomic_DNA"/>
</dbReference>
<evidence type="ECO:0008006" key="4">
    <source>
        <dbReference type="Google" id="ProtNLM"/>
    </source>
</evidence>
<protein>
    <recommendedName>
        <fullName evidence="4">DUF2306 domain-containing protein</fullName>
    </recommendedName>
</protein>
<sequence>MSALAFANPFRRPAGALDLGPLTRGLVIVAGSVMTALCVLAIGRALLGYTPDLPHLQNLAIAIHVTTVIPCVPLGLYLLLARKGTPMHKQLGKLWIALMVITATATLWIHGLGNFSWIHIFVPLTYRAAWYTVAKARRGDIRGHRNEIIGLFLGALMIPGVFAFLLEGRLMNTMLFG</sequence>
<evidence type="ECO:0000313" key="2">
    <source>
        <dbReference type="EMBL" id="MEL1249193.1"/>
    </source>
</evidence>
<reference evidence="2 3" key="1">
    <citation type="submission" date="2024-04" db="EMBL/GenBank/DDBJ databases">
        <title>Aurantiacibacter sp. DGU6 16S ribosomal RNA gene Genome sequencing and assembly.</title>
        <authorList>
            <person name="Park S."/>
        </authorList>
    </citation>
    <scope>NUCLEOTIDE SEQUENCE [LARGE SCALE GENOMIC DNA]</scope>
    <source>
        <strain evidence="2 3">DGU6</strain>
    </source>
</reference>
<proteinExistence type="predicted"/>
<feature type="transmembrane region" description="Helical" evidence="1">
    <location>
        <begin position="92"/>
        <end position="111"/>
    </location>
</feature>
<organism evidence="2 3">
    <name type="scientific">Aurantiacibacter gilvus</name>
    <dbReference type="NCBI Taxonomy" id="3139141"/>
    <lineage>
        <taxon>Bacteria</taxon>
        <taxon>Pseudomonadati</taxon>
        <taxon>Pseudomonadota</taxon>
        <taxon>Alphaproteobacteria</taxon>
        <taxon>Sphingomonadales</taxon>
        <taxon>Erythrobacteraceae</taxon>
        <taxon>Aurantiacibacter</taxon>
    </lineage>
</organism>
<name>A0ABU9I9U9_9SPHN</name>
<comment type="caution">
    <text evidence="2">The sequence shown here is derived from an EMBL/GenBank/DDBJ whole genome shotgun (WGS) entry which is preliminary data.</text>
</comment>
<feature type="transmembrane region" description="Helical" evidence="1">
    <location>
        <begin position="148"/>
        <end position="166"/>
    </location>
</feature>
<keyword evidence="1" id="KW-0812">Transmembrane</keyword>
<dbReference type="Proteomes" id="UP001497045">
    <property type="component" value="Unassembled WGS sequence"/>
</dbReference>
<keyword evidence="3" id="KW-1185">Reference proteome</keyword>